<organism evidence="11 12">
    <name type="scientific">Tortispora caseinolytica NRRL Y-17796</name>
    <dbReference type="NCBI Taxonomy" id="767744"/>
    <lineage>
        <taxon>Eukaryota</taxon>
        <taxon>Fungi</taxon>
        <taxon>Dikarya</taxon>
        <taxon>Ascomycota</taxon>
        <taxon>Saccharomycotina</taxon>
        <taxon>Trigonopsidomycetes</taxon>
        <taxon>Trigonopsidales</taxon>
        <taxon>Trigonopsidaceae</taxon>
        <taxon>Tortispora</taxon>
    </lineage>
</organism>
<dbReference type="FunFam" id="3.40.30.10:FF:000012">
    <property type="entry name" value="Monothiol glutaredoxin"/>
    <property type="match status" value="1"/>
</dbReference>
<keyword evidence="12" id="KW-1185">Reference proteome</keyword>
<dbReference type="CDD" id="cd03028">
    <property type="entry name" value="GRX_PICOT_like"/>
    <property type="match status" value="1"/>
</dbReference>
<dbReference type="FunFam" id="3.40.30.10:FF:000092">
    <property type="entry name" value="Monothiol glutaredoxin"/>
    <property type="match status" value="1"/>
</dbReference>
<keyword evidence="3" id="KW-0479">Metal-binding</keyword>
<evidence type="ECO:0000259" key="10">
    <source>
        <dbReference type="PROSITE" id="PS51352"/>
    </source>
</evidence>
<dbReference type="GO" id="GO:0005829">
    <property type="term" value="C:cytosol"/>
    <property type="evidence" value="ECO:0007669"/>
    <property type="project" value="EnsemblFungi"/>
</dbReference>
<name>A0A1E4TH84_9ASCO</name>
<evidence type="ECO:0000256" key="2">
    <source>
        <dbReference type="ARBA" id="ARBA00022714"/>
    </source>
</evidence>
<dbReference type="GO" id="GO:0030036">
    <property type="term" value="P:actin cytoskeleton organization"/>
    <property type="evidence" value="ECO:0007669"/>
    <property type="project" value="UniProtKB-ARBA"/>
</dbReference>
<reference evidence="12" key="1">
    <citation type="submission" date="2016-02" db="EMBL/GenBank/DDBJ databases">
        <title>Comparative genomics of biotechnologically important yeasts.</title>
        <authorList>
            <consortium name="DOE Joint Genome Institute"/>
            <person name="Riley R."/>
            <person name="Haridas S."/>
            <person name="Wolfe K.H."/>
            <person name="Lopes M.R."/>
            <person name="Hittinger C.T."/>
            <person name="Goker M."/>
            <person name="Salamov A."/>
            <person name="Wisecaver J."/>
            <person name="Long T.M."/>
            <person name="Aerts A.L."/>
            <person name="Barry K."/>
            <person name="Choi C."/>
            <person name="Clum A."/>
            <person name="Coughlan A.Y."/>
            <person name="Deshpande S."/>
            <person name="Douglass A.P."/>
            <person name="Hanson S.J."/>
            <person name="Klenk H.-P."/>
            <person name="Labutti K."/>
            <person name="Lapidus A."/>
            <person name="Lindquist E."/>
            <person name="Lipzen A."/>
            <person name="Meier-Kolthoff J.P."/>
            <person name="Ohm R.A."/>
            <person name="Otillar R.P."/>
            <person name="Pangilinan J."/>
            <person name="Peng Y."/>
            <person name="Rokas A."/>
            <person name="Rosa C.A."/>
            <person name="Scheuner C."/>
            <person name="Sibirny A.A."/>
            <person name="Slot J.C."/>
            <person name="Stielow J.B."/>
            <person name="Sun H."/>
            <person name="Kurtzman C.P."/>
            <person name="Blackwell M."/>
            <person name="Jeffries T.W."/>
            <person name="Grigoriev I.V."/>
        </authorList>
    </citation>
    <scope>NUCLEOTIDE SEQUENCE [LARGE SCALE GENOMIC DNA]</scope>
    <source>
        <strain evidence="12">NRRL Y-17796</strain>
    </source>
</reference>
<keyword evidence="5" id="KW-0411">Iron-sulfur</keyword>
<evidence type="ECO:0000256" key="4">
    <source>
        <dbReference type="ARBA" id="ARBA00023004"/>
    </source>
</evidence>
<feature type="compositionally biased region" description="Low complexity" evidence="9">
    <location>
        <begin position="111"/>
        <end position="131"/>
    </location>
</feature>
<dbReference type="SUPFAM" id="SSF52833">
    <property type="entry name" value="Thioredoxin-like"/>
    <property type="match status" value="2"/>
</dbReference>
<accession>A0A1E4TH84</accession>
<dbReference type="Gene3D" id="3.40.30.10">
    <property type="entry name" value="Glutaredoxin"/>
    <property type="match status" value="2"/>
</dbReference>
<comment type="subunit">
    <text evidence="8">Homodimer. Heterodimer with FRA2.</text>
</comment>
<proteinExistence type="inferred from homology"/>
<feature type="region of interest" description="Disordered" evidence="9">
    <location>
        <begin position="110"/>
        <end position="145"/>
    </location>
</feature>
<keyword evidence="6" id="KW-0676">Redox-active center</keyword>
<dbReference type="PROSITE" id="PS51352">
    <property type="entry name" value="THIOREDOXIN_2"/>
    <property type="match status" value="1"/>
</dbReference>
<evidence type="ECO:0000256" key="6">
    <source>
        <dbReference type="ARBA" id="ARBA00023284"/>
    </source>
</evidence>
<dbReference type="Proteomes" id="UP000095023">
    <property type="component" value="Unassembled WGS sequence"/>
</dbReference>
<comment type="function">
    <text evidence="7">Monothiol glutaredoxin involved in the biogenesis of iron-sulfur clusters. Binds one iron-sulfur cluster per dimer. The iron-sulfur cluster is bound between subunits, and is complexed by a bound glutathione and a cysteine residue from each subunit.</text>
</comment>
<dbReference type="CDD" id="cd02984">
    <property type="entry name" value="TRX_PICOT"/>
    <property type="match status" value="1"/>
</dbReference>
<evidence type="ECO:0000313" key="11">
    <source>
        <dbReference type="EMBL" id="ODV91121.1"/>
    </source>
</evidence>
<evidence type="ECO:0000256" key="5">
    <source>
        <dbReference type="ARBA" id="ARBA00023014"/>
    </source>
</evidence>
<dbReference type="PANTHER" id="PTHR10293:SF73">
    <property type="entry name" value="GLUTAREDOXIN-3"/>
    <property type="match status" value="1"/>
</dbReference>
<dbReference type="AlphaFoldDB" id="A0A1E4TH84"/>
<dbReference type="GO" id="GO:0015038">
    <property type="term" value="F:glutathione disulfide oxidoreductase activity"/>
    <property type="evidence" value="ECO:0007669"/>
    <property type="project" value="EnsemblFungi"/>
</dbReference>
<sequence>MGVTEIKSDDQFEQILSEFPEKLIAVNFFTDWAAPCKPIGDVFASIAQTTPDVVFVSVDADALPNIAEAFDVSAVPYFIFLQNRTIIKEVSGADPKQLVNGLQAALKGDSSDAAPASSSDASSSSTSSDPSLTHNTNDVSEETPEQLNARLAKLVKAAPVMLFMKGTPAAPQCGFSRQLVAILREHNIRFGFFDILKDDAVRQGLKTFSDWPTFPQLYINGELAGGLDIIKDSLEQDPDFFKTMQVA</sequence>
<dbReference type="EMBL" id="KV453842">
    <property type="protein sequence ID" value="ODV91121.1"/>
    <property type="molecule type" value="Genomic_DNA"/>
</dbReference>
<protein>
    <recommendedName>
        <fullName evidence="10">Thioredoxin domain-containing protein</fullName>
    </recommendedName>
</protein>
<dbReference type="OrthoDB" id="415696at2759"/>
<keyword evidence="4" id="KW-0408">Iron</keyword>
<dbReference type="InterPro" id="IPR004480">
    <property type="entry name" value="Monothiol_GRX-rel"/>
</dbReference>
<dbReference type="GO" id="GO:0051537">
    <property type="term" value="F:2 iron, 2 sulfur cluster binding"/>
    <property type="evidence" value="ECO:0007669"/>
    <property type="project" value="UniProtKB-KW"/>
</dbReference>
<dbReference type="InterPro" id="IPR036249">
    <property type="entry name" value="Thioredoxin-like_sf"/>
</dbReference>
<dbReference type="GO" id="GO:0005634">
    <property type="term" value="C:nucleus"/>
    <property type="evidence" value="ECO:0007669"/>
    <property type="project" value="EnsemblFungi"/>
</dbReference>
<dbReference type="GO" id="GO:0061629">
    <property type="term" value="F:RNA polymerase II-specific DNA-binding transcription factor binding"/>
    <property type="evidence" value="ECO:0007669"/>
    <property type="project" value="UniProtKB-ARBA"/>
</dbReference>
<feature type="domain" description="Thioredoxin" evidence="10">
    <location>
        <begin position="1"/>
        <end position="107"/>
    </location>
</feature>
<dbReference type="GO" id="GO:0006879">
    <property type="term" value="P:intracellular iron ion homeostasis"/>
    <property type="evidence" value="ECO:0007669"/>
    <property type="project" value="EnsemblFungi"/>
</dbReference>
<evidence type="ECO:0000256" key="9">
    <source>
        <dbReference type="SAM" id="MobiDB-lite"/>
    </source>
</evidence>
<keyword evidence="2" id="KW-0001">2Fe-2S</keyword>
<evidence type="ECO:0000256" key="7">
    <source>
        <dbReference type="ARBA" id="ARBA00055846"/>
    </source>
</evidence>
<evidence type="ECO:0000256" key="8">
    <source>
        <dbReference type="ARBA" id="ARBA00065077"/>
    </source>
</evidence>
<dbReference type="GO" id="GO:0046872">
    <property type="term" value="F:metal ion binding"/>
    <property type="evidence" value="ECO:0007669"/>
    <property type="project" value="UniProtKB-KW"/>
</dbReference>
<evidence type="ECO:0000256" key="1">
    <source>
        <dbReference type="ARBA" id="ARBA00009630"/>
    </source>
</evidence>
<dbReference type="GO" id="GO:1990229">
    <property type="term" value="C:iron-sulfur cluster assembly complex"/>
    <property type="evidence" value="ECO:0007669"/>
    <property type="project" value="UniProtKB-ARBA"/>
</dbReference>
<dbReference type="InterPro" id="IPR002109">
    <property type="entry name" value="Glutaredoxin"/>
</dbReference>
<dbReference type="PANTHER" id="PTHR10293">
    <property type="entry name" value="GLUTAREDOXIN FAMILY MEMBER"/>
    <property type="match status" value="1"/>
</dbReference>
<dbReference type="InterPro" id="IPR033658">
    <property type="entry name" value="GRX_PICOT-like"/>
</dbReference>
<evidence type="ECO:0000256" key="3">
    <source>
        <dbReference type="ARBA" id="ARBA00022723"/>
    </source>
</evidence>
<evidence type="ECO:0000313" key="12">
    <source>
        <dbReference type="Proteomes" id="UP000095023"/>
    </source>
</evidence>
<dbReference type="PROSITE" id="PS51354">
    <property type="entry name" value="GLUTAREDOXIN_2"/>
    <property type="match status" value="1"/>
</dbReference>
<dbReference type="Pfam" id="PF00085">
    <property type="entry name" value="Thioredoxin"/>
    <property type="match status" value="1"/>
</dbReference>
<comment type="similarity">
    <text evidence="1">Belongs to the glutaredoxin family. Monothiol subfamily.</text>
</comment>
<dbReference type="Pfam" id="PF00462">
    <property type="entry name" value="Glutaredoxin"/>
    <property type="match status" value="1"/>
</dbReference>
<dbReference type="InterPro" id="IPR013766">
    <property type="entry name" value="Thioredoxin_domain"/>
</dbReference>
<gene>
    <name evidence="11" type="ORF">CANCADRAFT_2838</name>
</gene>